<keyword evidence="3" id="KW-1185">Reference proteome</keyword>
<proteinExistence type="predicted"/>
<feature type="region of interest" description="Disordered" evidence="1">
    <location>
        <begin position="111"/>
        <end position="133"/>
    </location>
</feature>
<gene>
    <name evidence="2" type="ORF">H2200_003987</name>
</gene>
<protein>
    <recommendedName>
        <fullName evidence="4">Peptidase C1A papain C-terminal domain-containing protein</fullName>
    </recommendedName>
</protein>
<name>A0AA38XF96_9EURO</name>
<sequence length="343" mass="39206">MPLNQPPVAAGTGWLAESYDSRDKPYRSQAGGKMEERVNLVEVNPKWLEAVYDQVDTGSCVANATAAAYRFCAHKINATSQSKVLDDPSRLFIYYNARLLPALEEAKFTTQSGNTPKTVPFPTGSIDPKGGSENRNSFKGMNIYGVCSEKTWPWENVEVEVNKNGKKVKKTRPQKLNDCPEDAAYTEAKLARAVEYCRLDPDHPDELETNINSEERQAVGVVTLMQVKQCLSEGYPVVFGFWFYWDPLPWKQYTDTKEWYLDPLPTEMQHNPEQERHGGHTVLIVGYDNKRKQVLVQNSWGTKATEEGTPRFWMPYNWITDWECTDDFWMVRLIEEKGGQKKA</sequence>
<dbReference type="AlphaFoldDB" id="A0AA38XF96"/>
<evidence type="ECO:0000313" key="3">
    <source>
        <dbReference type="Proteomes" id="UP001172673"/>
    </source>
</evidence>
<dbReference type="Gene3D" id="3.90.70.10">
    <property type="entry name" value="Cysteine proteinases"/>
    <property type="match status" value="1"/>
</dbReference>
<accession>A0AA38XF96</accession>
<comment type="caution">
    <text evidence="2">The sequence shown here is derived from an EMBL/GenBank/DDBJ whole genome shotgun (WGS) entry which is preliminary data.</text>
</comment>
<dbReference type="EMBL" id="JAPDRK010000005">
    <property type="protein sequence ID" value="KAJ9612390.1"/>
    <property type="molecule type" value="Genomic_DNA"/>
</dbReference>
<reference evidence="2" key="1">
    <citation type="submission" date="2022-10" db="EMBL/GenBank/DDBJ databases">
        <title>Culturing micro-colonial fungi from biological soil crusts in the Mojave desert and describing Neophaeococcomyces mojavensis, and introducing the new genera and species Taxawa tesnikishii.</title>
        <authorList>
            <person name="Kurbessoian T."/>
            <person name="Stajich J.E."/>
        </authorList>
    </citation>
    <scope>NUCLEOTIDE SEQUENCE</scope>
    <source>
        <strain evidence="2">TK_41</strain>
    </source>
</reference>
<evidence type="ECO:0000256" key="1">
    <source>
        <dbReference type="SAM" id="MobiDB-lite"/>
    </source>
</evidence>
<evidence type="ECO:0000313" key="2">
    <source>
        <dbReference type="EMBL" id="KAJ9612390.1"/>
    </source>
</evidence>
<organism evidence="2 3">
    <name type="scientific">Cladophialophora chaetospira</name>
    <dbReference type="NCBI Taxonomy" id="386627"/>
    <lineage>
        <taxon>Eukaryota</taxon>
        <taxon>Fungi</taxon>
        <taxon>Dikarya</taxon>
        <taxon>Ascomycota</taxon>
        <taxon>Pezizomycotina</taxon>
        <taxon>Eurotiomycetes</taxon>
        <taxon>Chaetothyriomycetidae</taxon>
        <taxon>Chaetothyriales</taxon>
        <taxon>Herpotrichiellaceae</taxon>
        <taxon>Cladophialophora</taxon>
    </lineage>
</organism>
<dbReference type="Proteomes" id="UP001172673">
    <property type="component" value="Unassembled WGS sequence"/>
</dbReference>
<dbReference type="SUPFAM" id="SSF54001">
    <property type="entry name" value="Cysteine proteinases"/>
    <property type="match status" value="1"/>
</dbReference>
<evidence type="ECO:0008006" key="4">
    <source>
        <dbReference type="Google" id="ProtNLM"/>
    </source>
</evidence>
<dbReference type="InterPro" id="IPR038765">
    <property type="entry name" value="Papain-like_cys_pep_sf"/>
</dbReference>